<comment type="caution">
    <text evidence="11">The sequence shown here is derived from an EMBL/GenBank/DDBJ whole genome shotgun (WGS) entry which is preliminary data.</text>
</comment>
<feature type="transmembrane region" description="Helical" evidence="9">
    <location>
        <begin position="162"/>
        <end position="180"/>
    </location>
</feature>
<dbReference type="InterPro" id="IPR000412">
    <property type="entry name" value="ABC_2_transport"/>
</dbReference>
<evidence type="ECO:0000256" key="8">
    <source>
        <dbReference type="ARBA" id="ARBA00023136"/>
    </source>
</evidence>
<keyword evidence="7 9" id="KW-1133">Transmembrane helix</keyword>
<evidence type="ECO:0000256" key="7">
    <source>
        <dbReference type="ARBA" id="ARBA00022989"/>
    </source>
</evidence>
<reference evidence="11 12" key="1">
    <citation type="submission" date="2015-06" db="EMBL/GenBank/DDBJ databases">
        <title>Draft genome sequence of an Alphaproteobacteria species associated to the Mediterranean sponge Oscarella lobularis.</title>
        <authorList>
            <person name="Jourda C."/>
            <person name="Santini S."/>
            <person name="Claverie J.-M."/>
        </authorList>
    </citation>
    <scope>NUCLEOTIDE SEQUENCE [LARGE SCALE GENOMIC DNA]</scope>
    <source>
        <strain evidence="11">IGS</strain>
    </source>
</reference>
<dbReference type="GO" id="GO:0140359">
    <property type="term" value="F:ABC-type transporter activity"/>
    <property type="evidence" value="ECO:0007669"/>
    <property type="project" value="InterPro"/>
</dbReference>
<accession>A0A0J9EB23</accession>
<keyword evidence="6 9" id="KW-0812">Transmembrane</keyword>
<comment type="similarity">
    <text evidence="2 9">Belongs to the ABC-2 integral membrane protein family.</text>
</comment>
<evidence type="ECO:0000256" key="6">
    <source>
        <dbReference type="ARBA" id="ARBA00022692"/>
    </source>
</evidence>
<organism evidence="11 12">
    <name type="scientific">Candidatus Rhodobacter oscarellae</name>
    <dbReference type="NCBI Taxonomy" id="1675527"/>
    <lineage>
        <taxon>Bacteria</taxon>
        <taxon>Pseudomonadati</taxon>
        <taxon>Pseudomonadota</taxon>
        <taxon>Alphaproteobacteria</taxon>
        <taxon>Rhodobacterales</taxon>
        <taxon>Rhodobacter group</taxon>
        <taxon>Rhodobacter</taxon>
    </lineage>
</organism>
<dbReference type="Pfam" id="PF01061">
    <property type="entry name" value="ABC2_membrane"/>
    <property type="match status" value="1"/>
</dbReference>
<dbReference type="PATRIC" id="fig|1675527.3.peg.5052"/>
<dbReference type="AlphaFoldDB" id="A0A0J9EB23"/>
<dbReference type="GO" id="GO:0043190">
    <property type="term" value="C:ATP-binding cassette (ABC) transporter complex"/>
    <property type="evidence" value="ECO:0007669"/>
    <property type="project" value="InterPro"/>
</dbReference>
<dbReference type="EMBL" id="LFTY01000002">
    <property type="protein sequence ID" value="KMW59831.1"/>
    <property type="molecule type" value="Genomic_DNA"/>
</dbReference>
<dbReference type="OrthoDB" id="8479094at2"/>
<dbReference type="InterPro" id="IPR013525">
    <property type="entry name" value="ABC2_TM"/>
</dbReference>
<keyword evidence="3 9" id="KW-0813">Transport</keyword>
<evidence type="ECO:0000313" key="12">
    <source>
        <dbReference type="Proteomes" id="UP000037178"/>
    </source>
</evidence>
<feature type="domain" description="ABC transmembrane type-2" evidence="10">
    <location>
        <begin position="15"/>
        <end position="236"/>
    </location>
</feature>
<feature type="transmembrane region" description="Helical" evidence="9">
    <location>
        <begin position="21"/>
        <end position="41"/>
    </location>
</feature>
<dbReference type="PANTHER" id="PTHR30413">
    <property type="entry name" value="INNER MEMBRANE TRANSPORT PERMEASE"/>
    <property type="match status" value="1"/>
</dbReference>
<evidence type="ECO:0000256" key="5">
    <source>
        <dbReference type="ARBA" id="ARBA00022519"/>
    </source>
</evidence>
<evidence type="ECO:0000256" key="2">
    <source>
        <dbReference type="ARBA" id="ARBA00007783"/>
    </source>
</evidence>
<feature type="transmembrane region" description="Helical" evidence="9">
    <location>
        <begin position="216"/>
        <end position="238"/>
    </location>
</feature>
<comment type="subcellular location">
    <subcellularLocation>
        <location evidence="1 9">Cell inner membrane</location>
        <topology evidence="1 9">Multi-pass membrane protein</topology>
    </subcellularLocation>
</comment>
<feature type="transmembrane region" description="Helical" evidence="9">
    <location>
        <begin position="128"/>
        <end position="150"/>
    </location>
</feature>
<dbReference type="STRING" id="1675527.AIOL_004815"/>
<keyword evidence="4 9" id="KW-1003">Cell membrane</keyword>
<keyword evidence="12" id="KW-1185">Reference proteome</keyword>
<evidence type="ECO:0000313" key="11">
    <source>
        <dbReference type="EMBL" id="KMW59831.1"/>
    </source>
</evidence>
<protein>
    <recommendedName>
        <fullName evidence="9">Transport permease protein</fullName>
    </recommendedName>
</protein>
<dbReference type="PROSITE" id="PS51012">
    <property type="entry name" value="ABC_TM2"/>
    <property type="match status" value="1"/>
</dbReference>
<dbReference type="GO" id="GO:0015920">
    <property type="term" value="P:lipopolysaccharide transport"/>
    <property type="evidence" value="ECO:0007669"/>
    <property type="project" value="TreeGrafter"/>
</dbReference>
<dbReference type="PANTHER" id="PTHR30413:SF8">
    <property type="entry name" value="TRANSPORT PERMEASE PROTEIN"/>
    <property type="match status" value="1"/>
</dbReference>
<sequence>MMLREMTTSYGRSPIGYLWEILQPVAGIALLTLVFSVMLASPPIGKSFVLFYTTGIVPFMAYQAINTKVAQSISFSKQLLVYPSVTVFDAIAARFTLNFLTQLLVGFLLFTGVLVFEETRTSMHLPTIFLGVLMLGAFALGLGTLNCFLFGILPGWQRVWAVLNRPMFLVSGILFLFEHIPEPYRSWMWWNPITHIVGQVRRGFYPFYDAAWVSPAYVFIVSLVCMAVGVVFLIRYTLDIINN</sequence>
<evidence type="ECO:0000256" key="1">
    <source>
        <dbReference type="ARBA" id="ARBA00004429"/>
    </source>
</evidence>
<keyword evidence="8 9" id="KW-0472">Membrane</keyword>
<keyword evidence="5" id="KW-0997">Cell inner membrane</keyword>
<feature type="transmembrane region" description="Helical" evidence="9">
    <location>
        <begin position="47"/>
        <end position="65"/>
    </location>
</feature>
<name>A0A0J9EB23_9RHOB</name>
<proteinExistence type="inferred from homology"/>
<dbReference type="Proteomes" id="UP000037178">
    <property type="component" value="Unassembled WGS sequence"/>
</dbReference>
<evidence type="ECO:0000256" key="9">
    <source>
        <dbReference type="RuleBase" id="RU361157"/>
    </source>
</evidence>
<dbReference type="PRINTS" id="PR00164">
    <property type="entry name" value="ABC2TRNSPORT"/>
</dbReference>
<gene>
    <name evidence="11" type="ORF">AIOL_004815</name>
</gene>
<evidence type="ECO:0000256" key="4">
    <source>
        <dbReference type="ARBA" id="ARBA00022475"/>
    </source>
</evidence>
<feature type="transmembrane region" description="Helical" evidence="9">
    <location>
        <begin position="95"/>
        <end position="116"/>
    </location>
</feature>
<evidence type="ECO:0000256" key="3">
    <source>
        <dbReference type="ARBA" id="ARBA00022448"/>
    </source>
</evidence>
<evidence type="ECO:0000259" key="10">
    <source>
        <dbReference type="PROSITE" id="PS51012"/>
    </source>
</evidence>
<dbReference type="InterPro" id="IPR047817">
    <property type="entry name" value="ABC2_TM_bact-type"/>
</dbReference>